<dbReference type="EMBL" id="CP042326">
    <property type="protein sequence ID" value="QDZ40597.1"/>
    <property type="molecule type" value="Genomic_DNA"/>
</dbReference>
<accession>A0A5B8NNS1</accession>
<sequence length="217" mass="25075">MEHDFDTNNAEILLINDIDHEGIISSLRTAGKVYIKKMLHSKPENWKKIVSIVKSPNVKAILGKVTPKTYNFFADPDYEEIGNILLKEIAKKPHQLFVYESLLGTTPNPKETDDYREANLKLLADASPETVRFTNQLFDFYNILTLPYRRVSEVTISAQAFIEATDEGLLFRVYLPSGRMWEDEVNRLLQLFRDYLVRVAGENIRLGTCEKMNYPRN</sequence>
<dbReference type="RefSeq" id="WP_146296444.1">
    <property type="nucleotide sequence ID" value="NZ_CP042326.1"/>
</dbReference>
<evidence type="ECO:0000313" key="1">
    <source>
        <dbReference type="EMBL" id="QDZ40597.1"/>
    </source>
</evidence>
<protein>
    <submittedName>
        <fullName evidence="1">Uncharacterized protein</fullName>
    </submittedName>
</protein>
<proteinExistence type="predicted"/>
<dbReference type="KEGG" id="enn:FRE64_11910"/>
<dbReference type="AlphaFoldDB" id="A0A5B8NNS1"/>
<dbReference type="OrthoDB" id="3544357at2"/>
<keyword evidence="2" id="KW-1185">Reference proteome</keyword>
<name>A0A5B8NNS1_9CHRO</name>
<evidence type="ECO:0000313" key="2">
    <source>
        <dbReference type="Proteomes" id="UP000318453"/>
    </source>
</evidence>
<organism evidence="1 2">
    <name type="scientific">Euhalothece natronophila Z-M001</name>
    <dbReference type="NCBI Taxonomy" id="522448"/>
    <lineage>
        <taxon>Bacteria</taxon>
        <taxon>Bacillati</taxon>
        <taxon>Cyanobacteriota</taxon>
        <taxon>Cyanophyceae</taxon>
        <taxon>Oscillatoriophycideae</taxon>
        <taxon>Chroococcales</taxon>
        <taxon>Halothecacae</taxon>
        <taxon>Halothece cluster</taxon>
        <taxon>Euhalothece</taxon>
    </lineage>
</organism>
<reference evidence="1" key="1">
    <citation type="submission" date="2019-08" db="EMBL/GenBank/DDBJ databases">
        <title>Carotenoids and Carotenoid Binding Proteins in the Halophilic Cyanobacterium Euhalothece sp. ZM00.</title>
        <authorList>
            <person name="Cho S.M."/>
            <person name="Song J.Y."/>
            <person name="Park Y.-I."/>
        </authorList>
    </citation>
    <scope>NUCLEOTIDE SEQUENCE [LARGE SCALE GENOMIC DNA]</scope>
    <source>
        <strain evidence="1">Z-M001</strain>
    </source>
</reference>
<dbReference type="Proteomes" id="UP000318453">
    <property type="component" value="Chromosome"/>
</dbReference>
<gene>
    <name evidence="1" type="ORF">FRE64_11910</name>
</gene>